<feature type="region of interest" description="Disordered" evidence="1">
    <location>
        <begin position="306"/>
        <end position="333"/>
    </location>
</feature>
<evidence type="ECO:0000256" key="1">
    <source>
        <dbReference type="SAM" id="MobiDB-lite"/>
    </source>
</evidence>
<dbReference type="EMBL" id="JXQQ01000095">
    <property type="protein sequence ID" value="KIQ20855.1"/>
    <property type="molecule type" value="Genomic_DNA"/>
</dbReference>
<evidence type="ECO:0000313" key="4">
    <source>
        <dbReference type="Proteomes" id="UP000032067"/>
    </source>
</evidence>
<proteinExistence type="predicted"/>
<name>A0A0D0LTH8_VARPD</name>
<feature type="domain" description="DUF6396" evidence="2">
    <location>
        <begin position="242"/>
        <end position="290"/>
    </location>
</feature>
<dbReference type="SUPFAM" id="SSF81901">
    <property type="entry name" value="HCP-like"/>
    <property type="match status" value="1"/>
</dbReference>
<dbReference type="Pfam" id="PF19933">
    <property type="entry name" value="DUF6396"/>
    <property type="match status" value="1"/>
</dbReference>
<dbReference type="InterPro" id="IPR011990">
    <property type="entry name" value="TPR-like_helical_dom_sf"/>
</dbReference>
<dbReference type="SMART" id="SM00671">
    <property type="entry name" value="SEL1"/>
    <property type="match status" value="3"/>
</dbReference>
<dbReference type="OrthoDB" id="6522601at2"/>
<gene>
    <name evidence="3" type="ORF">RT97_27840</name>
</gene>
<dbReference type="AlphaFoldDB" id="A0A0D0LTH8"/>
<protein>
    <recommendedName>
        <fullName evidence="2">DUF6396 domain-containing protein</fullName>
    </recommendedName>
</protein>
<dbReference type="InterPro" id="IPR045653">
    <property type="entry name" value="DUF6396"/>
</dbReference>
<feature type="compositionally biased region" description="Basic and acidic residues" evidence="1">
    <location>
        <begin position="322"/>
        <end position="333"/>
    </location>
</feature>
<evidence type="ECO:0000313" key="3">
    <source>
        <dbReference type="EMBL" id="KIQ20855.1"/>
    </source>
</evidence>
<comment type="caution">
    <text evidence="3">The sequence shown here is derived from an EMBL/GenBank/DDBJ whole genome shotgun (WGS) entry which is preliminary data.</text>
</comment>
<dbReference type="Proteomes" id="UP000032067">
    <property type="component" value="Unassembled WGS sequence"/>
</dbReference>
<accession>A0A0D0LTH8</accession>
<dbReference type="InterPro" id="IPR050767">
    <property type="entry name" value="Sel1_AlgK"/>
</dbReference>
<dbReference type="Pfam" id="PF08238">
    <property type="entry name" value="Sel1"/>
    <property type="match status" value="3"/>
</dbReference>
<reference evidence="3 4" key="1">
    <citation type="submission" date="2014-12" db="EMBL/GenBank/DDBJ databases">
        <title>16Stimator: statistical estimation of ribosomal gene copy numbers from draft genome assemblies.</title>
        <authorList>
            <person name="Perisin M.A."/>
            <person name="Vetter M."/>
            <person name="Gilbert J.A."/>
            <person name="Bergelson J."/>
        </authorList>
    </citation>
    <scope>NUCLEOTIDE SEQUENCE [LARGE SCALE GENOMIC DNA]</scope>
    <source>
        <strain evidence="3 4">MEDvA23</strain>
    </source>
</reference>
<dbReference type="PANTHER" id="PTHR11102:SF160">
    <property type="entry name" value="ERAD-ASSOCIATED E3 UBIQUITIN-PROTEIN LIGASE COMPONENT HRD3"/>
    <property type="match status" value="1"/>
</dbReference>
<dbReference type="RefSeq" id="WP_042582101.1">
    <property type="nucleotide sequence ID" value="NZ_JXQQ01000095.1"/>
</dbReference>
<sequence>MNDLPRNMNLKAFDPHRADFVCRHEADAVPPIDPEAEQWLQQGLALTSPALWPEERDYGKALQLWQRAAERKHWKAMLNVANAYAEGDGVPKDTERAVQLVEAAMKLGIPAAYDVMGTYHMEGVGVKQDASRAYAFWELAADKGSPSAMAYLGAKMDADYDNPQRGFWGNRKVALKMLECAFAQGNGKAAHALGSTLAGTDASRGEDYARALKILHEGVKLGSAESASYLSFTFRVGKPMVGDVKDGARAERYGVLGDALELNPDLRLPNLDRVLPLPPTPLPKWDGNKQTLIDAAKAVVAVPVVPPGPGPSAGPQRSGRAHVPEGHALPEEPQRHVPAQFESTAAPESGYWIARLIRPVGERHLAWNAEQVPMRYARGELFDRTRPGLMPEDGRIQFHYLGELVALPVHAVPVGDPRVARRIAREAQLPEPARRCLGDRSCPATGIWQASVPGSHPMATTFNQWHRQAYVLQGRPFPHPGEAGLDIESGQVTWTWWNQANRESPVGIAHVGLGA</sequence>
<organism evidence="3 4">
    <name type="scientific">Variovorax paradoxus</name>
    <dbReference type="NCBI Taxonomy" id="34073"/>
    <lineage>
        <taxon>Bacteria</taxon>
        <taxon>Pseudomonadati</taxon>
        <taxon>Pseudomonadota</taxon>
        <taxon>Betaproteobacteria</taxon>
        <taxon>Burkholderiales</taxon>
        <taxon>Comamonadaceae</taxon>
        <taxon>Variovorax</taxon>
    </lineage>
</organism>
<dbReference type="PANTHER" id="PTHR11102">
    <property type="entry name" value="SEL-1-LIKE PROTEIN"/>
    <property type="match status" value="1"/>
</dbReference>
<dbReference type="InterPro" id="IPR006597">
    <property type="entry name" value="Sel1-like"/>
</dbReference>
<dbReference type="Gene3D" id="1.25.40.10">
    <property type="entry name" value="Tetratricopeptide repeat domain"/>
    <property type="match status" value="1"/>
</dbReference>
<evidence type="ECO:0000259" key="2">
    <source>
        <dbReference type="Pfam" id="PF19933"/>
    </source>
</evidence>